<evidence type="ECO:0000256" key="7">
    <source>
        <dbReference type="ARBA" id="ARBA00023554"/>
    </source>
</evidence>
<evidence type="ECO:0000256" key="13">
    <source>
        <dbReference type="PIRSR" id="PIRSR009407-4"/>
    </source>
</evidence>
<dbReference type="EC" id="1.1.1.42" evidence="9"/>
<gene>
    <name evidence="14" type="ORF">OQ287_01825</name>
</gene>
<evidence type="ECO:0000256" key="9">
    <source>
        <dbReference type="PIRNR" id="PIRNR009407"/>
    </source>
</evidence>
<evidence type="ECO:0000313" key="15">
    <source>
        <dbReference type="Proteomes" id="UP001165678"/>
    </source>
</evidence>
<feature type="binding site" evidence="13">
    <location>
        <begin position="585"/>
        <end position="586"/>
    </location>
    <ligand>
        <name>NADP(+)</name>
        <dbReference type="ChEBI" id="CHEBI:58349"/>
    </ligand>
</feature>
<sequence>MSDTPKIIYTLTDEAPALATFSLLPIIDAFTDPAGIEVETRDISLAGRIICLFPERLTSDQQLGDHLAELGELAKRPEANIIKLPNISASMPQLKTAIKELQGQGFDLPDYPDDPSSDEEKDIKARYDRVKGSAVNPVLREGNSDRRAPTSVKNYVRKYPHRMGTWSSDSKSHVAHMSEGDFYGSEQSATMDRDDALRIELVGKNGETRVLKDSVKVLDGEVVDASAMSSASLRAFVADEIEDAKQKGVLFSLHLKATMMKVSDPIMFGLVVQEFYQQVLEKYADDLDKAGFNPNNGIGDLYSSIESLPEDRQNAIKADIDALYQERPSLAMVNSHKGITNLHVPSDVIIDASMPAMIRDSGKMWGTDDELHDAKAVIPDRCYATIYQTVIEDCIKHGAFDPTTMGSVPNVGLMAQKAEEYGSHDKTFQIPMAGTVKVTNGAGDVVFEHAVEEGDIWRMCQAKDAPIQDWVKLAVTRARDSDTPAIFWLDANRAHDAQVISKVERYLKDHDTSGLDIRILEPVEAMKFSLERIRKGEDTISVTGNVLRDYLTDLFPIMELGTSAKMLSIVPLMNGGGLFETGAGGSAPKHVQQLVEENHLRWDSLGEFLALAASLEHLGKTFDNKRASILAAALDQANSDFLDNDKSPKRKTGELDNRGSHFYLAMYWARALAEQNDDSELKALFSDLADTLEAEEQTIVGELNGAQGKAVDLKGYYHLDKKLASEAMRPSETLNKALEKVSN</sequence>
<feature type="binding site" evidence="13">
    <location>
        <position position="136"/>
    </location>
    <ligand>
        <name>NADP(+)</name>
        <dbReference type="ChEBI" id="CHEBI:58349"/>
    </ligand>
</feature>
<keyword evidence="4 12" id="KW-0460">Magnesium</keyword>
<feature type="binding site" evidence="13">
    <location>
        <begin position="83"/>
        <end position="88"/>
    </location>
    <ligand>
        <name>NADP(+)</name>
        <dbReference type="ChEBI" id="CHEBI:58349"/>
    </ligand>
</feature>
<evidence type="ECO:0000256" key="6">
    <source>
        <dbReference type="ARBA" id="ARBA00023002"/>
    </source>
</evidence>
<dbReference type="GO" id="GO:0046872">
    <property type="term" value="F:metal ion binding"/>
    <property type="evidence" value="ECO:0007669"/>
    <property type="project" value="UniProtKB-KW"/>
</dbReference>
<feature type="site" description="Critical for catalysis" evidence="10">
    <location>
        <position position="421"/>
    </location>
</feature>
<comment type="similarity">
    <text evidence="8 9">Belongs to the monomeric-type IDH family.</text>
</comment>
<reference evidence="14" key="1">
    <citation type="submission" date="2022-11" db="EMBL/GenBank/DDBJ databases">
        <title>Larsenimonas rhizosphaerae sp. nov., isolated from a tidal mudflat.</title>
        <authorList>
            <person name="Lee S.D."/>
            <person name="Kim I.S."/>
        </authorList>
    </citation>
    <scope>NUCLEOTIDE SEQUENCE</scope>
    <source>
        <strain evidence="14">GH2-1</strain>
    </source>
</reference>
<protein>
    <recommendedName>
        <fullName evidence="9">Isocitrate dehydrogenase [NADP]</fullName>
        <ecNumber evidence="9">1.1.1.42</ecNumber>
    </recommendedName>
    <alternativeName>
        <fullName evidence="9">Oxalosuccinate decarboxylase</fullName>
    </alternativeName>
</protein>
<evidence type="ECO:0000256" key="11">
    <source>
        <dbReference type="PIRSR" id="PIRSR009407-2"/>
    </source>
</evidence>
<evidence type="ECO:0000313" key="14">
    <source>
        <dbReference type="EMBL" id="MCX2522971.1"/>
    </source>
</evidence>
<dbReference type="GO" id="GO:0004450">
    <property type="term" value="F:isocitrate dehydrogenase (NADP+) activity"/>
    <property type="evidence" value="ECO:0007669"/>
    <property type="project" value="UniProtKB-EC"/>
</dbReference>
<keyword evidence="1 9" id="KW-0329">Glyoxylate bypass</keyword>
<keyword evidence="5 9" id="KW-0521">NADP</keyword>
<feature type="binding site" evidence="13">
    <location>
        <position position="650"/>
    </location>
    <ligand>
        <name>NADP(+)</name>
        <dbReference type="ChEBI" id="CHEBI:58349"/>
    </ligand>
</feature>
<accession>A0AA41ZJH9</accession>
<evidence type="ECO:0000256" key="1">
    <source>
        <dbReference type="ARBA" id="ARBA00022435"/>
    </source>
</evidence>
<dbReference type="GO" id="GO:0006097">
    <property type="term" value="P:glyoxylate cycle"/>
    <property type="evidence" value="ECO:0007669"/>
    <property type="project" value="UniProtKB-KW"/>
</dbReference>
<evidence type="ECO:0000256" key="8">
    <source>
        <dbReference type="ARBA" id="ARBA00046318"/>
    </source>
</evidence>
<feature type="binding site" evidence="12">
    <location>
        <position position="553"/>
    </location>
    <ligand>
        <name>Mg(2+)</name>
        <dbReference type="ChEBI" id="CHEBI:18420"/>
    </ligand>
</feature>
<dbReference type="NCBIfam" id="TIGR00178">
    <property type="entry name" value="monomer_idh"/>
    <property type="match status" value="1"/>
</dbReference>
<name>A0AA41ZJH9_9GAMM</name>
<proteinExistence type="inferred from homology"/>
<keyword evidence="6 9" id="KW-0560">Oxidoreductase</keyword>
<evidence type="ECO:0000256" key="12">
    <source>
        <dbReference type="PIRSR" id="PIRSR009407-3"/>
    </source>
</evidence>
<feature type="binding site" evidence="11">
    <location>
        <begin position="133"/>
        <end position="140"/>
    </location>
    <ligand>
        <name>substrate</name>
    </ligand>
</feature>
<dbReference type="PANTHER" id="PTHR36999:SF1">
    <property type="entry name" value="ISOCITRATE DEHYDROGENASE (NADP(+))"/>
    <property type="match status" value="1"/>
</dbReference>
<keyword evidence="15" id="KW-1185">Reference proteome</keyword>
<dbReference type="AlphaFoldDB" id="A0AA41ZJH9"/>
<feature type="binding site" evidence="13">
    <location>
        <begin position="601"/>
        <end position="603"/>
    </location>
    <ligand>
        <name>NADP(+)</name>
        <dbReference type="ChEBI" id="CHEBI:58349"/>
    </ligand>
</feature>
<keyword evidence="3 12" id="KW-0479">Metal-binding</keyword>
<comment type="cofactor">
    <cofactor evidence="12">
        <name>Mg(2+)</name>
        <dbReference type="ChEBI" id="CHEBI:18420"/>
    </cofactor>
    <cofactor evidence="12">
        <name>Mn(2+)</name>
        <dbReference type="ChEBI" id="CHEBI:29035"/>
    </cofactor>
    <text evidence="12">Binds 1 Mg(2+) or Mn(2+) ion per subunit.</text>
</comment>
<feature type="binding site" evidence="11">
    <location>
        <position position="548"/>
    </location>
    <ligand>
        <name>D-threo-isocitrate</name>
        <dbReference type="ChEBI" id="CHEBI:15562"/>
    </ligand>
</feature>
<dbReference type="GO" id="GO:0006099">
    <property type="term" value="P:tricarboxylic acid cycle"/>
    <property type="evidence" value="ECO:0007669"/>
    <property type="project" value="UniProtKB-KW"/>
</dbReference>
<dbReference type="Pfam" id="PF03971">
    <property type="entry name" value="IDH"/>
    <property type="match status" value="1"/>
</dbReference>
<organism evidence="14 15">
    <name type="scientific">Larsenimonas rhizosphaerae</name>
    <dbReference type="NCBI Taxonomy" id="2944682"/>
    <lineage>
        <taxon>Bacteria</taxon>
        <taxon>Pseudomonadati</taxon>
        <taxon>Pseudomonadota</taxon>
        <taxon>Gammaproteobacteria</taxon>
        <taxon>Oceanospirillales</taxon>
        <taxon>Halomonadaceae</taxon>
        <taxon>Larsenimonas</taxon>
    </lineage>
</organism>
<comment type="caution">
    <text evidence="14">The sequence shown here is derived from an EMBL/GenBank/DDBJ whole genome shotgun (WGS) entry which is preliminary data.</text>
</comment>
<feature type="binding site" evidence="12">
    <location>
        <position position="549"/>
    </location>
    <ligand>
        <name>Mg(2+)</name>
        <dbReference type="ChEBI" id="CHEBI:18420"/>
    </ligand>
</feature>
<dbReference type="EMBL" id="JAPIVE010000001">
    <property type="protein sequence ID" value="MCX2522971.1"/>
    <property type="molecule type" value="Genomic_DNA"/>
</dbReference>
<dbReference type="RefSeq" id="WP_265895390.1">
    <property type="nucleotide sequence ID" value="NZ_JAPIVE010000001.1"/>
</dbReference>
<evidence type="ECO:0000256" key="5">
    <source>
        <dbReference type="ARBA" id="ARBA00022857"/>
    </source>
</evidence>
<dbReference type="InterPro" id="IPR004436">
    <property type="entry name" value="Isocitrate_DH_NADP_mono"/>
</dbReference>
<evidence type="ECO:0000256" key="2">
    <source>
        <dbReference type="ARBA" id="ARBA00022532"/>
    </source>
</evidence>
<evidence type="ECO:0000256" key="10">
    <source>
        <dbReference type="PIRSR" id="PIRSR009407-1"/>
    </source>
</evidence>
<feature type="binding site" evidence="12">
    <location>
        <position position="351"/>
    </location>
    <ligand>
        <name>Mg(2+)</name>
        <dbReference type="ChEBI" id="CHEBI:18420"/>
    </ligand>
</feature>
<dbReference type="SUPFAM" id="SSF53659">
    <property type="entry name" value="Isocitrate/Isopropylmalate dehydrogenase-like"/>
    <property type="match status" value="1"/>
</dbReference>
<feature type="site" description="Critical for catalysis" evidence="10">
    <location>
        <position position="256"/>
    </location>
</feature>
<comment type="catalytic activity">
    <reaction evidence="7 9">
        <text>D-threo-isocitrate + NADP(+) = 2-oxoglutarate + CO2 + NADPH</text>
        <dbReference type="Rhea" id="RHEA:19629"/>
        <dbReference type="ChEBI" id="CHEBI:15562"/>
        <dbReference type="ChEBI" id="CHEBI:16526"/>
        <dbReference type="ChEBI" id="CHEBI:16810"/>
        <dbReference type="ChEBI" id="CHEBI:57783"/>
        <dbReference type="ChEBI" id="CHEBI:58349"/>
        <dbReference type="EC" id="1.1.1.42"/>
    </reaction>
</comment>
<feature type="binding site" evidence="11">
    <location>
        <position position="146"/>
    </location>
    <ligand>
        <name>D-threo-isocitrate</name>
        <dbReference type="ChEBI" id="CHEBI:15562"/>
    </ligand>
</feature>
<dbReference type="PANTHER" id="PTHR36999">
    <property type="entry name" value="ISOCITRATE DEHYDROGENASE [NADP]"/>
    <property type="match status" value="1"/>
</dbReference>
<feature type="binding site" evidence="13">
    <location>
        <position position="590"/>
    </location>
    <ligand>
        <name>NADP(+)</name>
        <dbReference type="ChEBI" id="CHEBI:58349"/>
    </ligand>
</feature>
<dbReference type="Proteomes" id="UP001165678">
    <property type="component" value="Unassembled WGS sequence"/>
</dbReference>
<keyword evidence="2 9" id="KW-0816">Tricarboxylic acid cycle</keyword>
<evidence type="ECO:0000256" key="4">
    <source>
        <dbReference type="ARBA" id="ARBA00022842"/>
    </source>
</evidence>
<dbReference type="PIRSF" id="PIRSF009407">
    <property type="entry name" value="IDH_monmr"/>
    <property type="match status" value="1"/>
</dbReference>
<dbReference type="Gene3D" id="3.40.718.10">
    <property type="entry name" value="Isopropylmalate Dehydrogenase"/>
    <property type="match status" value="1"/>
</dbReference>
<evidence type="ECO:0000256" key="3">
    <source>
        <dbReference type="ARBA" id="ARBA00022723"/>
    </source>
</evidence>